<dbReference type="PANTHER" id="PTHR12558">
    <property type="entry name" value="CELL DIVISION CYCLE 16,23,27"/>
    <property type="match status" value="1"/>
</dbReference>
<dbReference type="AlphaFoldDB" id="A0A840RX14"/>
<dbReference type="SUPFAM" id="SSF48452">
    <property type="entry name" value="TPR-like"/>
    <property type="match status" value="2"/>
</dbReference>
<organism evidence="3 4">
    <name type="scientific">Glaciimonas immobilis</name>
    <dbReference type="NCBI Taxonomy" id="728004"/>
    <lineage>
        <taxon>Bacteria</taxon>
        <taxon>Pseudomonadati</taxon>
        <taxon>Pseudomonadota</taxon>
        <taxon>Betaproteobacteria</taxon>
        <taxon>Burkholderiales</taxon>
        <taxon>Oxalobacteraceae</taxon>
        <taxon>Glaciimonas</taxon>
    </lineage>
</organism>
<dbReference type="PANTHER" id="PTHR12558:SF13">
    <property type="entry name" value="CELL DIVISION CYCLE PROTEIN 27 HOMOLOG"/>
    <property type="match status" value="1"/>
</dbReference>
<feature type="chain" id="PRO_5032757892" evidence="2">
    <location>
        <begin position="21"/>
        <end position="597"/>
    </location>
</feature>
<gene>
    <name evidence="3" type="ORF">HNR39_003259</name>
</gene>
<dbReference type="RefSeq" id="WP_168053758.1">
    <property type="nucleotide sequence ID" value="NZ_JAAOZT010000003.1"/>
</dbReference>
<feature type="signal peptide" evidence="2">
    <location>
        <begin position="1"/>
        <end position="20"/>
    </location>
</feature>
<dbReference type="InterPro" id="IPR019734">
    <property type="entry name" value="TPR_rpt"/>
</dbReference>
<dbReference type="EMBL" id="JACHHQ010000007">
    <property type="protein sequence ID" value="MBB5201406.1"/>
    <property type="molecule type" value="Genomic_DNA"/>
</dbReference>
<evidence type="ECO:0000256" key="1">
    <source>
        <dbReference type="SAM" id="MobiDB-lite"/>
    </source>
</evidence>
<evidence type="ECO:0000313" key="4">
    <source>
        <dbReference type="Proteomes" id="UP000571084"/>
    </source>
</evidence>
<dbReference type="PROSITE" id="PS51257">
    <property type="entry name" value="PROKAR_LIPOPROTEIN"/>
    <property type="match status" value="1"/>
</dbReference>
<dbReference type="InterPro" id="IPR011990">
    <property type="entry name" value="TPR-like_helical_dom_sf"/>
</dbReference>
<dbReference type="Proteomes" id="UP000571084">
    <property type="component" value="Unassembled WGS sequence"/>
</dbReference>
<dbReference type="Gene3D" id="1.25.40.10">
    <property type="entry name" value="Tetratricopeptide repeat domain"/>
    <property type="match status" value="2"/>
</dbReference>
<evidence type="ECO:0000256" key="2">
    <source>
        <dbReference type="SAM" id="SignalP"/>
    </source>
</evidence>
<dbReference type="Pfam" id="PF13432">
    <property type="entry name" value="TPR_16"/>
    <property type="match status" value="2"/>
</dbReference>
<proteinExistence type="predicted"/>
<keyword evidence="4" id="KW-1185">Reference proteome</keyword>
<evidence type="ECO:0000313" key="3">
    <source>
        <dbReference type="EMBL" id="MBB5201406.1"/>
    </source>
</evidence>
<accession>A0A840RX14</accession>
<name>A0A840RX14_9BURK</name>
<feature type="compositionally biased region" description="Basic and acidic residues" evidence="1">
    <location>
        <begin position="43"/>
        <end position="55"/>
    </location>
</feature>
<feature type="compositionally biased region" description="Polar residues" evidence="1">
    <location>
        <begin position="23"/>
        <end position="42"/>
    </location>
</feature>
<sequence>MKKALAIVTLSTLLSACAGLAPTNSTGNPKDTPNGQNATNAQKSDEEKVAEEQKKADEHLPLVTLTSEILFKEISSEIAFQRGNWQAGYATLMSVAQQTRDPRPARRAAEMALSAKQGGDALVAIRLWRELAPQSEEATQYFLGFILLSNNLAEAQPVLEQRIANATPPTRGLIIFQTQRLLSRAQDKTAAMRMLETLVAPYQTMPEAHLALAQAAFSNGDSARATEEARLGLQLKPDSELAILTVAQVAPDKLIATKALTDFLAAHPKAREVRIAYARILVEQKEYDPARSQFEILLKTDKDDLTTLLALGLLNAQIGDKTVAEKYLMQYVEKLAAHPDENRDNTQALQILAQLSAERNDIDGALKWLAQVGPGEGYLDTQFRRALLIAKRGDVDGARQVLAHIETNGEGEEVQVTQLDAQLLREANRNSEALRVLAAALKRYPKNTDLLYDYAMVAEKLNNVTLMETALRKLIALAPNSQDAYNALGFSLADRNVRLPEAFELIKKALSLAPQNPFILDSMGWVEFRMGNLTDAETHLQAAYTALPDAEIGVHLGEVLWAAGRKDAAQKVWREVQTKDPKNTSLTSTLARLRAHL</sequence>
<reference evidence="3 4" key="1">
    <citation type="submission" date="2020-08" db="EMBL/GenBank/DDBJ databases">
        <title>Genomic Encyclopedia of Type Strains, Phase IV (KMG-IV): sequencing the most valuable type-strain genomes for metagenomic binning, comparative biology and taxonomic classification.</title>
        <authorList>
            <person name="Goeker M."/>
        </authorList>
    </citation>
    <scope>NUCLEOTIDE SEQUENCE [LARGE SCALE GENOMIC DNA]</scope>
    <source>
        <strain evidence="3 4">DSM 23240</strain>
    </source>
</reference>
<comment type="caution">
    <text evidence="3">The sequence shown here is derived from an EMBL/GenBank/DDBJ whole genome shotgun (WGS) entry which is preliminary data.</text>
</comment>
<feature type="region of interest" description="Disordered" evidence="1">
    <location>
        <begin position="23"/>
        <end position="55"/>
    </location>
</feature>
<dbReference type="SMART" id="SM00028">
    <property type="entry name" value="TPR"/>
    <property type="match status" value="5"/>
</dbReference>
<protein>
    <submittedName>
        <fullName evidence="3">Flp pilus assembly protein TadD</fullName>
    </submittedName>
</protein>
<keyword evidence="2" id="KW-0732">Signal</keyword>